<proteinExistence type="predicted"/>
<reference evidence="2 3" key="1">
    <citation type="submission" date="2018-03" db="EMBL/GenBank/DDBJ databases">
        <title>Genomic Encyclopedia of Archaeal and Bacterial Type Strains, Phase II (KMG-II): from individual species to whole genera.</title>
        <authorList>
            <person name="Goeker M."/>
        </authorList>
    </citation>
    <scope>NUCLEOTIDE SEQUENCE [LARGE SCALE GENOMIC DNA]</scope>
    <source>
        <strain evidence="2 3">DSM 27267</strain>
    </source>
</reference>
<feature type="signal peptide" evidence="1">
    <location>
        <begin position="1"/>
        <end position="22"/>
    </location>
</feature>
<dbReference type="Proteomes" id="UP000240621">
    <property type="component" value="Unassembled WGS sequence"/>
</dbReference>
<comment type="caution">
    <text evidence="2">The sequence shown here is derived from an EMBL/GenBank/DDBJ whole genome shotgun (WGS) entry which is preliminary data.</text>
</comment>
<accession>A0A2P8C5X9</accession>
<evidence type="ECO:0000313" key="3">
    <source>
        <dbReference type="Proteomes" id="UP000240621"/>
    </source>
</evidence>
<dbReference type="EMBL" id="PYGC01000017">
    <property type="protein sequence ID" value="PSK80373.1"/>
    <property type="molecule type" value="Genomic_DNA"/>
</dbReference>
<gene>
    <name evidence="2" type="ORF">CLV93_11717</name>
</gene>
<feature type="chain" id="PRO_5015173857" description="TonB-like protein" evidence="1">
    <location>
        <begin position="23"/>
        <end position="124"/>
    </location>
</feature>
<dbReference type="OrthoDB" id="1123160at2"/>
<dbReference type="AlphaFoldDB" id="A0A2P8C5X9"/>
<name>A0A2P8C5X9_9BACT</name>
<evidence type="ECO:0008006" key="4">
    <source>
        <dbReference type="Google" id="ProtNLM"/>
    </source>
</evidence>
<dbReference type="RefSeq" id="WP_106543870.1">
    <property type="nucleotide sequence ID" value="NZ_BLAU01000001.1"/>
</dbReference>
<evidence type="ECO:0000256" key="1">
    <source>
        <dbReference type="SAM" id="SignalP"/>
    </source>
</evidence>
<organism evidence="2 3">
    <name type="scientific">Prolixibacter denitrificans</name>
    <dbReference type="NCBI Taxonomy" id="1541063"/>
    <lineage>
        <taxon>Bacteria</taxon>
        <taxon>Pseudomonadati</taxon>
        <taxon>Bacteroidota</taxon>
        <taxon>Bacteroidia</taxon>
        <taxon>Marinilabiliales</taxon>
        <taxon>Prolixibacteraceae</taxon>
        <taxon>Prolixibacter</taxon>
    </lineage>
</organism>
<sequence>MKTKRAILAIVAVLMMTGLTFAGETGLNMAEKNLTSDIQKNFRQEIGQLQNYFYEHNINSLKENVTISFYVNSDRTLRLLQVITDNKEAKDFVKYMFSKQEVKADRALAGEAYTFNLYLRYTTP</sequence>
<keyword evidence="1" id="KW-0732">Signal</keyword>
<evidence type="ECO:0000313" key="2">
    <source>
        <dbReference type="EMBL" id="PSK80373.1"/>
    </source>
</evidence>
<protein>
    <recommendedName>
        <fullName evidence="4">TonB-like protein</fullName>
    </recommendedName>
</protein>